<evidence type="ECO:0000256" key="4">
    <source>
        <dbReference type="ARBA" id="ARBA00022982"/>
    </source>
</evidence>
<evidence type="ECO:0000259" key="7">
    <source>
        <dbReference type="Pfam" id="PF13442"/>
    </source>
</evidence>
<dbReference type="SUPFAM" id="SSF46626">
    <property type="entry name" value="Cytochrome c"/>
    <property type="match status" value="1"/>
</dbReference>
<keyword evidence="4" id="KW-0249">Electron transport</keyword>
<feature type="chain" id="PRO_5004638705" description="Cytochrome c domain-containing protein" evidence="6">
    <location>
        <begin position="29"/>
        <end position="129"/>
    </location>
</feature>
<dbReference type="PRINTS" id="PR00607">
    <property type="entry name" value="CYTCHROMECIE"/>
</dbReference>
<dbReference type="PANTHER" id="PTHR40942">
    <property type="match status" value="1"/>
</dbReference>
<protein>
    <recommendedName>
        <fullName evidence="7">Cytochrome c domain-containing protein</fullName>
    </recommendedName>
</protein>
<dbReference type="Proteomes" id="UP000016560">
    <property type="component" value="Unassembled WGS sequence"/>
</dbReference>
<gene>
    <name evidence="8" type="ORF">PA6_017_00040</name>
</gene>
<feature type="domain" description="Cytochrome c" evidence="7">
    <location>
        <begin position="46"/>
        <end position="119"/>
    </location>
</feature>
<keyword evidence="1" id="KW-0813">Transport</keyword>
<keyword evidence="6" id="KW-0732">Signal</keyword>
<organism evidence="8 9">
    <name type="scientific">Aquipseudomonas alcaligenes (strain ATCC 14909 / DSM 50342 / CCUG 1425 / JCM 20561 / NBRC 14159 / NCIMB 9945 / NCTC 10367 / 1577)</name>
    <name type="common">Pseudomonas alcaligenes</name>
    <dbReference type="NCBI Taxonomy" id="1215092"/>
    <lineage>
        <taxon>Bacteria</taxon>
        <taxon>Pseudomonadati</taxon>
        <taxon>Pseudomonadota</taxon>
        <taxon>Gammaproteobacteria</taxon>
        <taxon>Pseudomonadales</taxon>
        <taxon>Pseudomonadaceae</taxon>
        <taxon>Aquipseudomonas</taxon>
    </lineage>
</organism>
<dbReference type="GO" id="GO:0009055">
    <property type="term" value="F:electron transfer activity"/>
    <property type="evidence" value="ECO:0007669"/>
    <property type="project" value="InterPro"/>
</dbReference>
<evidence type="ECO:0000256" key="1">
    <source>
        <dbReference type="ARBA" id="ARBA00022448"/>
    </source>
</evidence>
<proteinExistence type="predicted"/>
<evidence type="ECO:0000256" key="5">
    <source>
        <dbReference type="ARBA" id="ARBA00023004"/>
    </source>
</evidence>
<sequence>MDMRAGQSGKRGAAVGLLLCMLLTGCGAEDVAQAPAGAGQGVPTDAKLAQLYGASCKQCHANPAAGAPLTGDVQAWAPRLEKGMDTLLDHSINGFQGMPPLGLCMQCGEADFRALIEFMAAAPQPAEGR</sequence>
<name>U3B7Q1_AQUA1</name>
<dbReference type="InterPro" id="IPR036909">
    <property type="entry name" value="Cyt_c-like_dom_sf"/>
</dbReference>
<keyword evidence="3" id="KW-0479">Metal-binding</keyword>
<evidence type="ECO:0000256" key="2">
    <source>
        <dbReference type="ARBA" id="ARBA00022617"/>
    </source>
</evidence>
<evidence type="ECO:0000313" key="8">
    <source>
        <dbReference type="EMBL" id="GAD62888.1"/>
    </source>
</evidence>
<evidence type="ECO:0000256" key="3">
    <source>
        <dbReference type="ARBA" id="ARBA00022723"/>
    </source>
</evidence>
<dbReference type="FunFam" id="1.10.760.10:FF:000029">
    <property type="entry name" value="Cytochrome c5"/>
    <property type="match status" value="1"/>
</dbReference>
<dbReference type="InterPro" id="IPR009056">
    <property type="entry name" value="Cyt_c-like_dom"/>
</dbReference>
<evidence type="ECO:0000313" key="9">
    <source>
        <dbReference type="Proteomes" id="UP000016560"/>
    </source>
</evidence>
<dbReference type="Pfam" id="PF13442">
    <property type="entry name" value="Cytochrome_CBB3"/>
    <property type="match status" value="1"/>
</dbReference>
<dbReference type="STRING" id="43263.A0T30_19610"/>
<dbReference type="GO" id="GO:0020037">
    <property type="term" value="F:heme binding"/>
    <property type="evidence" value="ECO:0007669"/>
    <property type="project" value="InterPro"/>
</dbReference>
<keyword evidence="2" id="KW-0349">Heme</keyword>
<comment type="caution">
    <text evidence="8">The sequence shown here is derived from an EMBL/GenBank/DDBJ whole genome shotgun (WGS) entry which is preliminary data.</text>
</comment>
<dbReference type="PROSITE" id="PS51257">
    <property type="entry name" value="PROKAR_LIPOPROTEIN"/>
    <property type="match status" value="1"/>
</dbReference>
<dbReference type="PANTHER" id="PTHR40942:SF4">
    <property type="entry name" value="CYTOCHROME C5"/>
    <property type="match status" value="1"/>
</dbReference>
<feature type="signal peptide" evidence="6">
    <location>
        <begin position="1"/>
        <end position="28"/>
    </location>
</feature>
<dbReference type="InterPro" id="IPR002323">
    <property type="entry name" value="Cyt_CIE"/>
</dbReference>
<reference evidence="8" key="1">
    <citation type="submission" date="2024-09" db="EMBL/GenBank/DDBJ databases">
        <title>Whole genome shotgun sequence of Pseudomonas alcaligenes NBRC 14159.</title>
        <authorList>
            <person name="Yoshida I."/>
            <person name="Hosoyama A."/>
            <person name="Tsuchikane K."/>
            <person name="Noguchi M."/>
            <person name="Hirakata S."/>
            <person name="Ando Y."/>
            <person name="Ohji S."/>
            <person name="Yamazoe A."/>
            <person name="Yamazaki S."/>
            <person name="Fujita N."/>
        </authorList>
    </citation>
    <scope>NUCLEOTIDE SEQUENCE</scope>
    <source>
        <strain evidence="8">NBRC 14159</strain>
    </source>
</reference>
<dbReference type="GO" id="GO:0005506">
    <property type="term" value="F:iron ion binding"/>
    <property type="evidence" value="ECO:0007669"/>
    <property type="project" value="InterPro"/>
</dbReference>
<evidence type="ECO:0000256" key="6">
    <source>
        <dbReference type="SAM" id="SignalP"/>
    </source>
</evidence>
<dbReference type="Gene3D" id="1.10.760.10">
    <property type="entry name" value="Cytochrome c-like domain"/>
    <property type="match status" value="1"/>
</dbReference>
<keyword evidence="5" id="KW-0408">Iron</keyword>
<dbReference type="EMBL" id="BATI01000017">
    <property type="protein sequence ID" value="GAD62888.1"/>
    <property type="molecule type" value="Genomic_DNA"/>
</dbReference>
<dbReference type="eggNOG" id="COG3245">
    <property type="taxonomic scope" value="Bacteria"/>
</dbReference>
<accession>U3B7Q1</accession>
<dbReference type="AlphaFoldDB" id="U3B7Q1"/>
<keyword evidence="9" id="KW-1185">Reference proteome</keyword>